<feature type="signal peptide" evidence="1">
    <location>
        <begin position="1"/>
        <end position="22"/>
    </location>
</feature>
<gene>
    <name evidence="3" type="ordered locus">Ppro_1640</name>
</gene>
<feature type="chain" id="PRO_5002631917" evidence="1">
    <location>
        <begin position="23"/>
        <end position="303"/>
    </location>
</feature>
<dbReference type="InterPro" id="IPR014756">
    <property type="entry name" value="Ig_E-set"/>
</dbReference>
<accession>A1API5</accession>
<dbReference type="STRING" id="338966.Ppro_1640"/>
<dbReference type="InterPro" id="IPR002909">
    <property type="entry name" value="IPT_dom"/>
</dbReference>
<name>A1API5_PELPD</name>
<evidence type="ECO:0000313" key="4">
    <source>
        <dbReference type="Proteomes" id="UP000006732"/>
    </source>
</evidence>
<evidence type="ECO:0000313" key="3">
    <source>
        <dbReference type="EMBL" id="ABK99255.1"/>
    </source>
</evidence>
<dbReference type="SUPFAM" id="SSF81296">
    <property type="entry name" value="E set domains"/>
    <property type="match status" value="2"/>
</dbReference>
<evidence type="ECO:0000256" key="1">
    <source>
        <dbReference type="SAM" id="SignalP"/>
    </source>
</evidence>
<dbReference type="eggNOG" id="ENOG5033TB2">
    <property type="taxonomic scope" value="Bacteria"/>
</dbReference>
<keyword evidence="4" id="KW-1185">Reference proteome</keyword>
<proteinExistence type="predicted"/>
<dbReference type="RefSeq" id="WP_011735533.1">
    <property type="nucleotide sequence ID" value="NC_008609.1"/>
</dbReference>
<dbReference type="HOGENOM" id="CLU_879290_0_0_7"/>
<dbReference type="AlphaFoldDB" id="A1API5"/>
<protein>
    <submittedName>
        <fullName evidence="3">IPT/TIG domain protein</fullName>
    </submittedName>
</protein>
<sequence>MIRAFFVLLVLLALPLTTTALAAERPRRMASATAPTGSPAISILSIIPAQAEPGGRVLMSGSGFGSEISAFLGSVEIPARVSDGKLVEFTVPARLQPGLYVLYLKRADGVSSRPYNFSILPLRPVLSGLSPDQIGACSQGREREVLAQGRSFTESSLLLFDGAGIRSRFVSPEAISFTVPAVSGGLHQIVVKNPPDSLSQPMALTIETRPEISQVTMGSEHVNYYELIIEGKNFQQGASIYVDGQRIGGKVGVGNGNRERLIYGDCGKLIYQRHPYSSTSKELRIQVVNPDDEASQVVNVTAP</sequence>
<dbReference type="Gene3D" id="2.60.40.10">
    <property type="entry name" value="Immunoglobulins"/>
    <property type="match status" value="1"/>
</dbReference>
<dbReference type="Proteomes" id="UP000006732">
    <property type="component" value="Chromosome"/>
</dbReference>
<organism evidence="3 4">
    <name type="scientific">Pelobacter propionicus (strain DSM 2379 / NBRC 103807 / OttBd1)</name>
    <dbReference type="NCBI Taxonomy" id="338966"/>
    <lineage>
        <taxon>Bacteria</taxon>
        <taxon>Pseudomonadati</taxon>
        <taxon>Thermodesulfobacteriota</taxon>
        <taxon>Desulfuromonadia</taxon>
        <taxon>Desulfuromonadales</taxon>
        <taxon>Desulfuromonadaceae</taxon>
        <taxon>Pelobacter</taxon>
    </lineage>
</organism>
<reference evidence="3 4" key="1">
    <citation type="submission" date="2006-10" db="EMBL/GenBank/DDBJ databases">
        <title>Complete sequence of chromosome of Pelobacter propionicus DSM 2379.</title>
        <authorList>
            <consortium name="US DOE Joint Genome Institute"/>
            <person name="Copeland A."/>
            <person name="Lucas S."/>
            <person name="Lapidus A."/>
            <person name="Barry K."/>
            <person name="Detter J.C."/>
            <person name="Glavina del Rio T."/>
            <person name="Hammon N."/>
            <person name="Israni S."/>
            <person name="Dalin E."/>
            <person name="Tice H."/>
            <person name="Pitluck S."/>
            <person name="Saunders E."/>
            <person name="Brettin T."/>
            <person name="Bruce D."/>
            <person name="Han C."/>
            <person name="Tapia R."/>
            <person name="Schmutz J."/>
            <person name="Larimer F."/>
            <person name="Land M."/>
            <person name="Hauser L."/>
            <person name="Kyrpides N."/>
            <person name="Kim E."/>
            <person name="Lovley D."/>
            <person name="Richardson P."/>
        </authorList>
    </citation>
    <scope>NUCLEOTIDE SEQUENCE [LARGE SCALE GENOMIC DNA]</scope>
    <source>
        <strain evidence="4">DSM 2379 / NBRC 103807 / OttBd1</strain>
    </source>
</reference>
<dbReference type="InterPro" id="IPR013783">
    <property type="entry name" value="Ig-like_fold"/>
</dbReference>
<keyword evidence="1" id="KW-0732">Signal</keyword>
<evidence type="ECO:0000259" key="2">
    <source>
        <dbReference type="Pfam" id="PF01833"/>
    </source>
</evidence>
<feature type="domain" description="IPT/TIG" evidence="2">
    <location>
        <begin position="124"/>
        <end position="204"/>
    </location>
</feature>
<dbReference type="EMBL" id="CP000482">
    <property type="protein sequence ID" value="ABK99255.1"/>
    <property type="molecule type" value="Genomic_DNA"/>
</dbReference>
<dbReference type="Pfam" id="PF01833">
    <property type="entry name" value="TIG"/>
    <property type="match status" value="1"/>
</dbReference>
<dbReference type="KEGG" id="ppd:Ppro_1640"/>